<keyword evidence="3" id="KW-1185">Reference proteome</keyword>
<accession>A0ABU0Q2J1</accession>
<feature type="region of interest" description="Disordered" evidence="1">
    <location>
        <begin position="105"/>
        <end position="144"/>
    </location>
</feature>
<sequence>MPQTSRVDHDLWRRSISHDPRVKQNTYAVAMAFAMFGDYTDGTDVFPSMATIAEMVGLSSATKVHPHRKKLVEYGYLTDTGAHSSADTVVYRLTATAEVVAAVKAGRETRTRRKPPNGPSKAATASLDHSAPSAGDRPSTAPVGPIELTLEQKTWFLGGENQQSWPWTDIPYAVAEDAYRSYTGKATS</sequence>
<name>A0ABU0Q2J1_STRAH</name>
<organism evidence="2 3">
    <name type="scientific">Streptomyces achromogenes</name>
    <dbReference type="NCBI Taxonomy" id="67255"/>
    <lineage>
        <taxon>Bacteria</taxon>
        <taxon>Bacillati</taxon>
        <taxon>Actinomycetota</taxon>
        <taxon>Actinomycetes</taxon>
        <taxon>Kitasatosporales</taxon>
        <taxon>Streptomycetaceae</taxon>
        <taxon>Streptomyces</taxon>
    </lineage>
</organism>
<gene>
    <name evidence="2" type="ORF">QFZ56_003830</name>
</gene>
<dbReference type="Proteomes" id="UP001243364">
    <property type="component" value="Unassembled WGS sequence"/>
</dbReference>
<reference evidence="2 3" key="1">
    <citation type="submission" date="2023-07" db="EMBL/GenBank/DDBJ databases">
        <title>Comparative genomics of wheat-associated soil bacteria to identify genetic determinants of phenazine resistance.</title>
        <authorList>
            <person name="Mouncey N."/>
        </authorList>
    </citation>
    <scope>NUCLEOTIDE SEQUENCE [LARGE SCALE GENOMIC DNA]</scope>
    <source>
        <strain evidence="2 3">W4I19-2</strain>
    </source>
</reference>
<dbReference type="InterPro" id="IPR011991">
    <property type="entry name" value="ArsR-like_HTH"/>
</dbReference>
<dbReference type="Gene3D" id="1.10.10.10">
    <property type="entry name" value="Winged helix-like DNA-binding domain superfamily/Winged helix DNA-binding domain"/>
    <property type="match status" value="1"/>
</dbReference>
<proteinExistence type="predicted"/>
<evidence type="ECO:0000313" key="3">
    <source>
        <dbReference type="Proteomes" id="UP001243364"/>
    </source>
</evidence>
<evidence type="ECO:0000256" key="1">
    <source>
        <dbReference type="SAM" id="MobiDB-lite"/>
    </source>
</evidence>
<dbReference type="CDD" id="cd00090">
    <property type="entry name" value="HTH_ARSR"/>
    <property type="match status" value="1"/>
</dbReference>
<evidence type="ECO:0000313" key="2">
    <source>
        <dbReference type="EMBL" id="MDQ0684867.1"/>
    </source>
</evidence>
<comment type="caution">
    <text evidence="2">The sequence shown here is derived from an EMBL/GenBank/DDBJ whole genome shotgun (WGS) entry which is preliminary data.</text>
</comment>
<protein>
    <recommendedName>
        <fullName evidence="4">Helix-turn-helix domain-containing protein</fullName>
    </recommendedName>
</protein>
<evidence type="ECO:0008006" key="4">
    <source>
        <dbReference type="Google" id="ProtNLM"/>
    </source>
</evidence>
<dbReference type="InterPro" id="IPR036388">
    <property type="entry name" value="WH-like_DNA-bd_sf"/>
</dbReference>
<dbReference type="EMBL" id="JAUSYA010000001">
    <property type="protein sequence ID" value="MDQ0684867.1"/>
    <property type="molecule type" value="Genomic_DNA"/>
</dbReference>